<evidence type="ECO:0000256" key="1">
    <source>
        <dbReference type="SAM" id="MobiDB-lite"/>
    </source>
</evidence>
<accession>A0ABQ9JFT2</accession>
<dbReference type="Proteomes" id="UP001162164">
    <property type="component" value="Unassembled WGS sequence"/>
</dbReference>
<sequence>EPAKLEDKDNPDWVPSVNMGYITTKTQDEQSVKRHVRSVRRQTKRLKLDEVDDVGNSAVNNEPTAGPSTELVKSP</sequence>
<keyword evidence="3" id="KW-1185">Reference proteome</keyword>
<feature type="non-terminal residue" evidence="2">
    <location>
        <position position="1"/>
    </location>
</feature>
<name>A0ABQ9JFT2_9CUCU</name>
<proteinExistence type="predicted"/>
<feature type="compositionally biased region" description="Polar residues" evidence="1">
    <location>
        <begin position="57"/>
        <end position="67"/>
    </location>
</feature>
<evidence type="ECO:0000313" key="3">
    <source>
        <dbReference type="Proteomes" id="UP001162164"/>
    </source>
</evidence>
<feature type="compositionally biased region" description="Basic residues" evidence="1">
    <location>
        <begin position="33"/>
        <end position="45"/>
    </location>
</feature>
<comment type="caution">
    <text evidence="2">The sequence shown here is derived from an EMBL/GenBank/DDBJ whole genome shotgun (WGS) entry which is preliminary data.</text>
</comment>
<reference evidence="2" key="1">
    <citation type="journal article" date="2023" name="Insect Mol. Biol.">
        <title>Genome sequencing provides insights into the evolution of gene families encoding plant cell wall-degrading enzymes in longhorned beetles.</title>
        <authorList>
            <person name="Shin N.R."/>
            <person name="Okamura Y."/>
            <person name="Kirsch R."/>
            <person name="Pauchet Y."/>
        </authorList>
    </citation>
    <scope>NUCLEOTIDE SEQUENCE</scope>
    <source>
        <strain evidence="2">MMC_N1</strain>
    </source>
</reference>
<gene>
    <name evidence="2" type="ORF">NQ317_012967</name>
</gene>
<protein>
    <submittedName>
        <fullName evidence="2">Uncharacterized protein</fullName>
    </submittedName>
</protein>
<feature type="region of interest" description="Disordered" evidence="1">
    <location>
        <begin position="27"/>
        <end position="75"/>
    </location>
</feature>
<evidence type="ECO:0000313" key="2">
    <source>
        <dbReference type="EMBL" id="KAJ8976843.1"/>
    </source>
</evidence>
<organism evidence="2 3">
    <name type="scientific">Molorchus minor</name>
    <dbReference type="NCBI Taxonomy" id="1323400"/>
    <lineage>
        <taxon>Eukaryota</taxon>
        <taxon>Metazoa</taxon>
        <taxon>Ecdysozoa</taxon>
        <taxon>Arthropoda</taxon>
        <taxon>Hexapoda</taxon>
        <taxon>Insecta</taxon>
        <taxon>Pterygota</taxon>
        <taxon>Neoptera</taxon>
        <taxon>Endopterygota</taxon>
        <taxon>Coleoptera</taxon>
        <taxon>Polyphaga</taxon>
        <taxon>Cucujiformia</taxon>
        <taxon>Chrysomeloidea</taxon>
        <taxon>Cerambycidae</taxon>
        <taxon>Lamiinae</taxon>
        <taxon>Monochamini</taxon>
        <taxon>Molorchus</taxon>
    </lineage>
</organism>
<dbReference type="EMBL" id="JAPWTJ010000617">
    <property type="protein sequence ID" value="KAJ8976843.1"/>
    <property type="molecule type" value="Genomic_DNA"/>
</dbReference>